<sequence>MDEFTSGPERPGIPDYYADLGLQQTATFQEIKRAHHSLVKKHHPDKQGPGTCPDAHEFRKIREAFEFLRDASERLRYDTDYPQLREKWIQYRTWQETQRRNEELRRAEEAARQRRVAEAERARRMEEEQRSARKKAEREKKAAEEKEARKRAEEERLTRDKEERERLKRLKETLAEERSQEAARRAREQQEHAARERLRKQKEREAERKSEEAVRKARLELERAAQERLKTILIEEKQDAVRESWARMREAAERRQAKPVQSETQRPAGCDHPRLGWPRKKIRANCVFCGETRGKFSFHCPQCNVAACPACKNGYCIY</sequence>
<dbReference type="PRINTS" id="PR00625">
    <property type="entry name" value="JDOMAIN"/>
</dbReference>
<dbReference type="PROSITE" id="PS00636">
    <property type="entry name" value="DNAJ_1"/>
    <property type="match status" value="1"/>
</dbReference>
<dbReference type="CDD" id="cd06257">
    <property type="entry name" value="DnaJ"/>
    <property type="match status" value="1"/>
</dbReference>
<accession>A0A6A6EF81</accession>
<dbReference type="Gene3D" id="1.10.287.110">
    <property type="entry name" value="DnaJ domain"/>
    <property type="match status" value="1"/>
</dbReference>
<dbReference type="OrthoDB" id="10250354at2759"/>
<evidence type="ECO:0000259" key="2">
    <source>
        <dbReference type="PROSITE" id="PS50076"/>
    </source>
</evidence>
<reference evidence="3" key="1">
    <citation type="journal article" date="2020" name="Stud. Mycol.">
        <title>101 Dothideomycetes genomes: a test case for predicting lifestyles and emergence of pathogens.</title>
        <authorList>
            <person name="Haridas S."/>
            <person name="Albert R."/>
            <person name="Binder M."/>
            <person name="Bloem J."/>
            <person name="Labutti K."/>
            <person name="Salamov A."/>
            <person name="Andreopoulos B."/>
            <person name="Baker S."/>
            <person name="Barry K."/>
            <person name="Bills G."/>
            <person name="Bluhm B."/>
            <person name="Cannon C."/>
            <person name="Castanera R."/>
            <person name="Culley D."/>
            <person name="Daum C."/>
            <person name="Ezra D."/>
            <person name="Gonzalez J."/>
            <person name="Henrissat B."/>
            <person name="Kuo A."/>
            <person name="Liang C."/>
            <person name="Lipzen A."/>
            <person name="Lutzoni F."/>
            <person name="Magnuson J."/>
            <person name="Mondo S."/>
            <person name="Nolan M."/>
            <person name="Ohm R."/>
            <person name="Pangilinan J."/>
            <person name="Park H.-J."/>
            <person name="Ramirez L."/>
            <person name="Alfaro M."/>
            <person name="Sun H."/>
            <person name="Tritt A."/>
            <person name="Yoshinaga Y."/>
            <person name="Zwiers L.-H."/>
            <person name="Turgeon B."/>
            <person name="Goodwin S."/>
            <person name="Spatafora J."/>
            <person name="Crous P."/>
            <person name="Grigoriev I."/>
        </authorList>
    </citation>
    <scope>NUCLEOTIDE SEQUENCE</scope>
    <source>
        <strain evidence="3">CBS 207.26</strain>
    </source>
</reference>
<proteinExistence type="predicted"/>
<evidence type="ECO:0000313" key="3">
    <source>
        <dbReference type="EMBL" id="KAF2189943.1"/>
    </source>
</evidence>
<evidence type="ECO:0000256" key="1">
    <source>
        <dbReference type="SAM" id="MobiDB-lite"/>
    </source>
</evidence>
<feature type="region of interest" description="Disordered" evidence="1">
    <location>
        <begin position="96"/>
        <end position="214"/>
    </location>
</feature>
<dbReference type="EMBL" id="ML994620">
    <property type="protein sequence ID" value="KAF2189943.1"/>
    <property type="molecule type" value="Genomic_DNA"/>
</dbReference>
<name>A0A6A6EF81_9PEZI</name>
<feature type="region of interest" description="Disordered" evidence="1">
    <location>
        <begin position="252"/>
        <end position="274"/>
    </location>
</feature>
<feature type="compositionally biased region" description="Basic and acidic residues" evidence="1">
    <location>
        <begin position="97"/>
        <end position="214"/>
    </location>
</feature>
<dbReference type="PANTHER" id="PTHR24074">
    <property type="entry name" value="CO-CHAPERONE PROTEIN DJLA"/>
    <property type="match status" value="1"/>
</dbReference>
<gene>
    <name evidence="3" type="ORF">K469DRAFT_762751</name>
</gene>
<dbReference type="InterPro" id="IPR050817">
    <property type="entry name" value="DjlA_DnaK_co-chaperone"/>
</dbReference>
<keyword evidence="4" id="KW-1185">Reference proteome</keyword>
<dbReference type="SUPFAM" id="SSF46565">
    <property type="entry name" value="Chaperone J-domain"/>
    <property type="match status" value="1"/>
</dbReference>
<protein>
    <submittedName>
        <fullName evidence="3">DnaJ-domain-containing protein</fullName>
    </submittedName>
</protein>
<dbReference type="PROSITE" id="PS50076">
    <property type="entry name" value="DNAJ_2"/>
    <property type="match status" value="1"/>
</dbReference>
<dbReference type="InterPro" id="IPR018253">
    <property type="entry name" value="DnaJ_domain_CS"/>
</dbReference>
<organism evidence="3 4">
    <name type="scientific">Zopfia rhizophila CBS 207.26</name>
    <dbReference type="NCBI Taxonomy" id="1314779"/>
    <lineage>
        <taxon>Eukaryota</taxon>
        <taxon>Fungi</taxon>
        <taxon>Dikarya</taxon>
        <taxon>Ascomycota</taxon>
        <taxon>Pezizomycotina</taxon>
        <taxon>Dothideomycetes</taxon>
        <taxon>Dothideomycetes incertae sedis</taxon>
        <taxon>Zopfiaceae</taxon>
        <taxon>Zopfia</taxon>
    </lineage>
</organism>
<dbReference type="AlphaFoldDB" id="A0A6A6EF81"/>
<dbReference type="Pfam" id="PF00226">
    <property type="entry name" value="DnaJ"/>
    <property type="match status" value="1"/>
</dbReference>
<dbReference type="Proteomes" id="UP000800200">
    <property type="component" value="Unassembled WGS sequence"/>
</dbReference>
<evidence type="ECO:0000313" key="4">
    <source>
        <dbReference type="Proteomes" id="UP000800200"/>
    </source>
</evidence>
<dbReference type="InterPro" id="IPR036869">
    <property type="entry name" value="J_dom_sf"/>
</dbReference>
<dbReference type="InterPro" id="IPR001623">
    <property type="entry name" value="DnaJ_domain"/>
</dbReference>
<feature type="domain" description="J" evidence="2">
    <location>
        <begin position="15"/>
        <end position="81"/>
    </location>
</feature>
<dbReference type="SMART" id="SM00271">
    <property type="entry name" value="DnaJ"/>
    <property type="match status" value="1"/>
</dbReference>